<organism evidence="1 2">
    <name type="scientific">Chaenocephalus aceratus</name>
    <name type="common">Blackfin icefish</name>
    <name type="synonym">Chaenichthys aceratus</name>
    <dbReference type="NCBI Taxonomy" id="36190"/>
    <lineage>
        <taxon>Eukaryota</taxon>
        <taxon>Metazoa</taxon>
        <taxon>Chordata</taxon>
        <taxon>Craniata</taxon>
        <taxon>Vertebrata</taxon>
        <taxon>Euteleostomi</taxon>
        <taxon>Actinopterygii</taxon>
        <taxon>Neopterygii</taxon>
        <taxon>Teleostei</taxon>
        <taxon>Neoteleostei</taxon>
        <taxon>Acanthomorphata</taxon>
        <taxon>Eupercaria</taxon>
        <taxon>Perciformes</taxon>
        <taxon>Notothenioidei</taxon>
        <taxon>Channichthyidae</taxon>
        <taxon>Chaenocephalus</taxon>
    </lineage>
</organism>
<dbReference type="Proteomes" id="UP001057452">
    <property type="component" value="Chromosome 12"/>
</dbReference>
<accession>A0ACB9WUH1</accession>
<gene>
    <name evidence="1" type="ORF">KUCAC02_009264</name>
</gene>
<name>A0ACB9WUH1_CHAAC</name>
<evidence type="ECO:0000313" key="1">
    <source>
        <dbReference type="EMBL" id="KAI4816966.1"/>
    </source>
</evidence>
<comment type="caution">
    <text evidence="1">The sequence shown here is derived from an EMBL/GenBank/DDBJ whole genome shotgun (WGS) entry which is preliminary data.</text>
</comment>
<reference evidence="1" key="1">
    <citation type="submission" date="2022-05" db="EMBL/GenBank/DDBJ databases">
        <title>Chromosome-level genome of Chaenocephalus aceratus.</title>
        <authorList>
            <person name="Park H."/>
        </authorList>
    </citation>
    <scope>NUCLEOTIDE SEQUENCE</scope>
    <source>
        <strain evidence="1">KU_202001</strain>
    </source>
</reference>
<protein>
    <submittedName>
        <fullName evidence="1">Uncharacterized protein</fullName>
    </submittedName>
</protein>
<dbReference type="EMBL" id="CM043796">
    <property type="protein sequence ID" value="KAI4816966.1"/>
    <property type="molecule type" value="Genomic_DNA"/>
</dbReference>
<keyword evidence="2" id="KW-1185">Reference proteome</keyword>
<evidence type="ECO:0000313" key="2">
    <source>
        <dbReference type="Proteomes" id="UP001057452"/>
    </source>
</evidence>
<proteinExistence type="predicted"/>
<sequence>MEPFLFVCVNSAFTALFFCSQIREL</sequence>